<keyword evidence="2" id="KW-1185">Reference proteome</keyword>
<sequence>MMKKRRRKKKLIKLIHFRFH</sequence>
<organism evidence="1 2">
    <name type="scientific">Gossypium schwendimanii</name>
    <name type="common">Cotton</name>
    <dbReference type="NCBI Taxonomy" id="34291"/>
    <lineage>
        <taxon>Eukaryota</taxon>
        <taxon>Viridiplantae</taxon>
        <taxon>Streptophyta</taxon>
        <taxon>Embryophyta</taxon>
        <taxon>Tracheophyta</taxon>
        <taxon>Spermatophyta</taxon>
        <taxon>Magnoliopsida</taxon>
        <taxon>eudicotyledons</taxon>
        <taxon>Gunneridae</taxon>
        <taxon>Pentapetalae</taxon>
        <taxon>rosids</taxon>
        <taxon>malvids</taxon>
        <taxon>Malvales</taxon>
        <taxon>Malvaceae</taxon>
        <taxon>Malvoideae</taxon>
        <taxon>Gossypium</taxon>
    </lineage>
</organism>
<accession>A0A7J9MGI8</accession>
<protein>
    <submittedName>
        <fullName evidence="1">Uncharacterized protein</fullName>
    </submittedName>
</protein>
<dbReference type="AlphaFoldDB" id="A0A7J9MGI8"/>
<evidence type="ECO:0000313" key="1">
    <source>
        <dbReference type="EMBL" id="MBA0870090.1"/>
    </source>
</evidence>
<proteinExistence type="predicted"/>
<reference evidence="1 2" key="1">
    <citation type="journal article" date="2019" name="Genome Biol. Evol.">
        <title>Insights into the evolution of the New World diploid cottons (Gossypium, subgenus Houzingenia) based on genome sequencing.</title>
        <authorList>
            <person name="Grover C.E."/>
            <person name="Arick M.A. 2nd"/>
            <person name="Thrash A."/>
            <person name="Conover J.L."/>
            <person name="Sanders W.S."/>
            <person name="Peterson D.G."/>
            <person name="Frelichowski J.E."/>
            <person name="Scheffler J.A."/>
            <person name="Scheffler B.E."/>
            <person name="Wendel J.F."/>
        </authorList>
    </citation>
    <scope>NUCLEOTIDE SEQUENCE [LARGE SCALE GENOMIC DNA]</scope>
    <source>
        <strain evidence="1">1</strain>
        <tissue evidence="1">Leaf</tissue>
    </source>
</reference>
<gene>
    <name evidence="1" type="ORF">Goshw_007707</name>
</gene>
<name>A0A7J9MGI8_GOSSC</name>
<evidence type="ECO:0000313" key="2">
    <source>
        <dbReference type="Proteomes" id="UP000593576"/>
    </source>
</evidence>
<comment type="caution">
    <text evidence="1">The sequence shown here is derived from an EMBL/GenBank/DDBJ whole genome shotgun (WGS) entry which is preliminary data.</text>
</comment>
<dbReference type="Proteomes" id="UP000593576">
    <property type="component" value="Unassembled WGS sequence"/>
</dbReference>
<dbReference type="EMBL" id="JABFAF010000011">
    <property type="protein sequence ID" value="MBA0870090.1"/>
    <property type="molecule type" value="Genomic_DNA"/>
</dbReference>